<reference evidence="3" key="1">
    <citation type="journal article" date="2014" name="Nucleic Acids Res.">
        <title>The evolutionary dynamics of variant antigen genes in Babesia reveal a history of genomic innovation underlying host-parasite interaction.</title>
        <authorList>
            <person name="Jackson A.P."/>
            <person name="Otto T.D."/>
            <person name="Darby A."/>
            <person name="Ramaprasad A."/>
            <person name="Xia D."/>
            <person name="Echaide I.E."/>
            <person name="Farber M."/>
            <person name="Gahlot S."/>
            <person name="Gamble J."/>
            <person name="Gupta D."/>
            <person name="Gupta Y."/>
            <person name="Jackson L."/>
            <person name="Malandrin L."/>
            <person name="Malas T.B."/>
            <person name="Moussa E."/>
            <person name="Nair M."/>
            <person name="Reid A.J."/>
            <person name="Sanders M."/>
            <person name="Sharma J."/>
            <person name="Tracey A."/>
            <person name="Quail M.A."/>
            <person name="Weir W."/>
            <person name="Wastling J.M."/>
            <person name="Hall N."/>
            <person name="Willadsen P."/>
            <person name="Lingelbach K."/>
            <person name="Shiels B."/>
            <person name="Tait A."/>
            <person name="Berriman M."/>
            <person name="Allred D.R."/>
            <person name="Pain A."/>
        </authorList>
    </citation>
    <scope>NUCLEOTIDE SEQUENCE [LARGE SCALE GENOMIC DNA]</scope>
    <source>
        <strain evidence="3">Bond</strain>
    </source>
</reference>
<feature type="transmembrane region" description="Helical" evidence="1">
    <location>
        <begin position="21"/>
        <end position="45"/>
    </location>
</feature>
<proteinExistence type="predicted"/>
<accession>A0A061D542</accession>
<organism evidence="2 3">
    <name type="scientific">Babesia bigemina</name>
    <dbReference type="NCBI Taxonomy" id="5866"/>
    <lineage>
        <taxon>Eukaryota</taxon>
        <taxon>Sar</taxon>
        <taxon>Alveolata</taxon>
        <taxon>Apicomplexa</taxon>
        <taxon>Aconoidasida</taxon>
        <taxon>Piroplasmida</taxon>
        <taxon>Babesiidae</taxon>
        <taxon>Babesia</taxon>
    </lineage>
</organism>
<keyword evidence="1" id="KW-1133">Transmembrane helix</keyword>
<dbReference type="OMA" id="DKQLECK"/>
<dbReference type="Proteomes" id="UP000033188">
    <property type="component" value="Chromosome 1"/>
</dbReference>
<dbReference type="GeneID" id="24562630"/>
<evidence type="ECO:0000313" key="3">
    <source>
        <dbReference type="Proteomes" id="UP000033188"/>
    </source>
</evidence>
<evidence type="ECO:0000256" key="1">
    <source>
        <dbReference type="SAM" id="Phobius"/>
    </source>
</evidence>
<protein>
    <submittedName>
        <fullName evidence="2">Uncharacterized protein</fullName>
    </submittedName>
</protein>
<keyword evidence="3" id="KW-1185">Reference proteome</keyword>
<keyword evidence="1" id="KW-0472">Membrane</keyword>
<dbReference type="KEGG" id="bbig:BBBOND_0103985"/>
<dbReference type="EMBL" id="LK391707">
    <property type="protein sequence ID" value="CDR94089.1"/>
    <property type="molecule type" value="Genomic_DNA"/>
</dbReference>
<dbReference type="VEuPathDB" id="PiroplasmaDB:BBBOND_0103985"/>
<evidence type="ECO:0000313" key="2">
    <source>
        <dbReference type="EMBL" id="CDR94089.1"/>
    </source>
</evidence>
<sequence length="97" mass="11020">MLGRITNIKLFRRLQRFDKRSGFFTIGGPTLLVLFTVLVAGTVIVDKQLECKFARASSLSKRELTLREEHDEMLKMLSAVTPTDQLDNSVPLPKIEE</sequence>
<dbReference type="RefSeq" id="XP_012766275.1">
    <property type="nucleotide sequence ID" value="XM_012910821.1"/>
</dbReference>
<keyword evidence="1" id="KW-0812">Transmembrane</keyword>
<dbReference type="AlphaFoldDB" id="A0A061D542"/>
<name>A0A061D542_BABBI</name>
<gene>
    <name evidence="2" type="ORF">BBBOND_0103985</name>
</gene>
<dbReference type="OrthoDB" id="354322at2759"/>